<proteinExistence type="predicted"/>
<organism evidence="2 3">
    <name type="scientific">Mycobacterium asiaticum</name>
    <dbReference type="NCBI Taxonomy" id="1790"/>
    <lineage>
        <taxon>Bacteria</taxon>
        <taxon>Bacillati</taxon>
        <taxon>Actinomycetota</taxon>
        <taxon>Actinomycetes</taxon>
        <taxon>Mycobacteriales</taxon>
        <taxon>Mycobacteriaceae</taxon>
        <taxon>Mycobacterium</taxon>
    </lineage>
</organism>
<dbReference type="OrthoDB" id="4740856at2"/>
<dbReference type="InterPro" id="IPR038332">
    <property type="entry name" value="PPE_sf"/>
</dbReference>
<dbReference type="Pfam" id="PF00934">
    <property type="entry name" value="PE"/>
    <property type="match status" value="1"/>
</dbReference>
<dbReference type="Gene3D" id="1.10.287.850">
    <property type="entry name" value="HP0062-like domain"/>
    <property type="match status" value="1"/>
</dbReference>
<dbReference type="EMBL" id="LZKQ01000117">
    <property type="protein sequence ID" value="OBI85449.1"/>
    <property type="molecule type" value="Genomic_DNA"/>
</dbReference>
<dbReference type="SUPFAM" id="SSF140459">
    <property type="entry name" value="PE/PPE dimer-like"/>
    <property type="match status" value="1"/>
</dbReference>
<accession>A0A1A3CEK7</accession>
<dbReference type="STRING" id="1790.A5645_23925"/>
<evidence type="ECO:0000313" key="2">
    <source>
        <dbReference type="EMBL" id="OBI85449.1"/>
    </source>
</evidence>
<reference evidence="2 3" key="1">
    <citation type="submission" date="2016-06" db="EMBL/GenBank/DDBJ databases">
        <authorList>
            <person name="Kjaerup R.B."/>
            <person name="Dalgaard T.S."/>
            <person name="Juul-Madsen H.R."/>
        </authorList>
    </citation>
    <scope>NUCLEOTIDE SEQUENCE [LARGE SCALE GENOMIC DNA]</scope>
    <source>
        <strain evidence="2 3">1081914.2</strain>
    </source>
</reference>
<feature type="domain" description="PE" evidence="1">
    <location>
        <begin position="4"/>
        <end position="94"/>
    </location>
</feature>
<evidence type="ECO:0000313" key="3">
    <source>
        <dbReference type="Proteomes" id="UP000093795"/>
    </source>
</evidence>
<evidence type="ECO:0000259" key="1">
    <source>
        <dbReference type="Pfam" id="PF00934"/>
    </source>
</evidence>
<sequence length="99" mass="9818">MSFVRTYPEHLAAAASNLRSLGAALNVGNAAAAGPTTGVVPAAADEVSILTAAQFATHAARFQELHARAAQIQAALTATLSTSAGSYAETEAANAAAAH</sequence>
<name>A0A1A3CEK7_MYCAS</name>
<dbReference type="Proteomes" id="UP000093795">
    <property type="component" value="Unassembled WGS sequence"/>
</dbReference>
<protein>
    <submittedName>
        <fullName evidence="2">PE family protein</fullName>
    </submittedName>
</protein>
<dbReference type="eggNOG" id="ENOG503239N">
    <property type="taxonomic scope" value="Bacteria"/>
</dbReference>
<dbReference type="AlphaFoldDB" id="A0A1A3CEK7"/>
<dbReference type="RefSeq" id="WP_065120651.1">
    <property type="nucleotide sequence ID" value="NZ_LZKQ01000117.1"/>
</dbReference>
<comment type="caution">
    <text evidence="2">The sequence shown here is derived from an EMBL/GenBank/DDBJ whole genome shotgun (WGS) entry which is preliminary data.</text>
</comment>
<gene>
    <name evidence="2" type="ORF">A9X01_17980</name>
</gene>
<dbReference type="InterPro" id="IPR000084">
    <property type="entry name" value="PE-PGRS_N"/>
</dbReference>